<organism evidence="3 4">
    <name type="scientific">Zancudomyces culisetae</name>
    <name type="common">Gut fungus</name>
    <name type="synonym">Smittium culisetae</name>
    <dbReference type="NCBI Taxonomy" id="1213189"/>
    <lineage>
        <taxon>Eukaryota</taxon>
        <taxon>Fungi</taxon>
        <taxon>Fungi incertae sedis</taxon>
        <taxon>Zoopagomycota</taxon>
        <taxon>Kickxellomycotina</taxon>
        <taxon>Harpellomycetes</taxon>
        <taxon>Harpellales</taxon>
        <taxon>Legeriomycetaceae</taxon>
        <taxon>Zancudomyces</taxon>
    </lineage>
</organism>
<evidence type="ECO:0000256" key="1">
    <source>
        <dbReference type="ARBA" id="ARBA00022630"/>
    </source>
</evidence>
<keyword evidence="1" id="KW-0285">Flavoprotein</keyword>
<sequence>MELTTHTSLGGADSSLRAALEHSAVRKQFGTPIFDFQNTQFELAEMAGRLNASRLMVRQAARMLDEKSPSAVAFCAM</sequence>
<dbReference type="InterPro" id="IPR036250">
    <property type="entry name" value="AcylCo_DH-like_C"/>
</dbReference>
<dbReference type="PANTHER" id="PTHR43831:SF1">
    <property type="entry name" value="ISOBUTYRYL-COA DEHYDROGENASE, MITOCHONDRIAL"/>
    <property type="match status" value="1"/>
</dbReference>
<reference evidence="4" key="1">
    <citation type="submission" date="2017-01" db="EMBL/GenBank/DDBJ databases">
        <authorList>
            <person name="Wang Y."/>
            <person name="White M."/>
            <person name="Kvist S."/>
            <person name="Moncalvo J.-M."/>
        </authorList>
    </citation>
    <scope>NUCLEOTIDE SEQUENCE [LARGE SCALE GENOMIC DNA]</scope>
    <source>
        <strain evidence="4">COL-18-3</strain>
    </source>
</reference>
<keyword evidence="4" id="KW-1185">Reference proteome</keyword>
<dbReference type="SUPFAM" id="SSF47203">
    <property type="entry name" value="Acyl-CoA dehydrogenase C-terminal domain-like"/>
    <property type="match status" value="1"/>
</dbReference>
<gene>
    <name evidence="3" type="ORF">AX774_g8225</name>
</gene>
<dbReference type="PANTHER" id="PTHR43831">
    <property type="entry name" value="ISOBUTYRYL-COA DEHYDROGENASE"/>
    <property type="match status" value="1"/>
</dbReference>
<feature type="domain" description="Acyl-CoA dehydrogenase/oxidase C-terminal" evidence="2">
    <location>
        <begin position="7"/>
        <end position="71"/>
    </location>
</feature>
<evidence type="ECO:0000259" key="2">
    <source>
        <dbReference type="Pfam" id="PF00441"/>
    </source>
</evidence>
<dbReference type="OrthoDB" id="10254877at2759"/>
<dbReference type="EMBL" id="LSSK01001946">
    <property type="protein sequence ID" value="OMH78388.1"/>
    <property type="molecule type" value="Genomic_DNA"/>
</dbReference>
<dbReference type="GO" id="GO:0005739">
    <property type="term" value="C:mitochondrion"/>
    <property type="evidence" value="ECO:0007669"/>
    <property type="project" value="TreeGrafter"/>
</dbReference>
<dbReference type="Proteomes" id="UP000188320">
    <property type="component" value="Unassembled WGS sequence"/>
</dbReference>
<name>A0A1R1PBP5_ZANCU</name>
<dbReference type="InterPro" id="IPR052547">
    <property type="entry name" value="Mito_Isobutyryl-CoADH"/>
</dbReference>
<accession>A0A1R1PBP5</accession>
<evidence type="ECO:0000313" key="3">
    <source>
        <dbReference type="EMBL" id="OMH78388.1"/>
    </source>
</evidence>
<evidence type="ECO:0000313" key="4">
    <source>
        <dbReference type="Proteomes" id="UP000188320"/>
    </source>
</evidence>
<dbReference type="Gene3D" id="1.20.140.10">
    <property type="entry name" value="Butyryl-CoA Dehydrogenase, subunit A, domain 3"/>
    <property type="match status" value="1"/>
</dbReference>
<dbReference type="GO" id="GO:0016627">
    <property type="term" value="F:oxidoreductase activity, acting on the CH-CH group of donors"/>
    <property type="evidence" value="ECO:0007669"/>
    <property type="project" value="InterPro"/>
</dbReference>
<protein>
    <submittedName>
        <fullName evidence="3">Isobutyryl-CoA dehydrogenase, mitochondrial</fullName>
    </submittedName>
</protein>
<dbReference type="InterPro" id="IPR009075">
    <property type="entry name" value="AcylCo_DH/oxidase_C"/>
</dbReference>
<feature type="non-terminal residue" evidence="3">
    <location>
        <position position="77"/>
    </location>
</feature>
<dbReference type="Pfam" id="PF00441">
    <property type="entry name" value="Acyl-CoA_dh_1"/>
    <property type="match status" value="1"/>
</dbReference>
<proteinExistence type="predicted"/>
<comment type="caution">
    <text evidence="3">The sequence shown here is derived from an EMBL/GenBank/DDBJ whole genome shotgun (WGS) entry which is preliminary data.</text>
</comment>
<dbReference type="AlphaFoldDB" id="A0A1R1PBP5"/>